<dbReference type="PATRIC" id="fig|157838.3.peg.2914"/>
<dbReference type="STRING" id="157838.AN964_13125"/>
<proteinExistence type="predicted"/>
<sequence length="100" mass="11861">MEYIPYEELKNDMNQHLKELMMKYNLEDIGIYEEEGAGDTYYLGYTVRKDGKIYMVNMPYKKDHHGGLALQHQDWTIQEEDGESKGFKNLEAVFTHINQH</sequence>
<dbReference type="Proteomes" id="UP000051888">
    <property type="component" value="Unassembled WGS sequence"/>
</dbReference>
<feature type="domain" description="GK1464-like" evidence="1">
    <location>
        <begin position="3"/>
        <end position="97"/>
    </location>
</feature>
<evidence type="ECO:0000313" key="2">
    <source>
        <dbReference type="EMBL" id="KQL54342.1"/>
    </source>
</evidence>
<dbReference type="InterPro" id="IPR040915">
    <property type="entry name" value="GK1464-like_dom"/>
</dbReference>
<name>A0A0Q3TK15_9BACI</name>
<dbReference type="AlphaFoldDB" id="A0A0Q3TK15"/>
<gene>
    <name evidence="2" type="ORF">AN964_13125</name>
</gene>
<dbReference type="RefSeq" id="WP_055740112.1">
    <property type="nucleotide sequence ID" value="NZ_JAAIWL010000034.1"/>
</dbReference>
<evidence type="ECO:0000259" key="1">
    <source>
        <dbReference type="Pfam" id="PF18681"/>
    </source>
</evidence>
<evidence type="ECO:0000313" key="3">
    <source>
        <dbReference type="Proteomes" id="UP000051888"/>
    </source>
</evidence>
<dbReference type="Gene3D" id="3.30.70.1480">
    <property type="entry name" value="GK1464-like"/>
    <property type="match status" value="1"/>
</dbReference>
<dbReference type="EMBL" id="LJJC01000004">
    <property type="protein sequence ID" value="KQL54342.1"/>
    <property type="molecule type" value="Genomic_DNA"/>
</dbReference>
<dbReference type="InterPro" id="IPR028990">
    <property type="entry name" value="GK1464-like"/>
</dbReference>
<comment type="caution">
    <text evidence="2">The sequence shown here is derived from an EMBL/GenBank/DDBJ whole genome shotgun (WGS) entry which is preliminary data.</text>
</comment>
<accession>A0A0Q3TK15</accession>
<keyword evidence="3" id="KW-1185">Reference proteome</keyword>
<organism evidence="2 3">
    <name type="scientific">Heyndrickxia shackletonii</name>
    <dbReference type="NCBI Taxonomy" id="157838"/>
    <lineage>
        <taxon>Bacteria</taxon>
        <taxon>Bacillati</taxon>
        <taxon>Bacillota</taxon>
        <taxon>Bacilli</taxon>
        <taxon>Bacillales</taxon>
        <taxon>Bacillaceae</taxon>
        <taxon>Heyndrickxia</taxon>
    </lineage>
</organism>
<dbReference type="OrthoDB" id="2968163at2"/>
<dbReference type="Pfam" id="PF18681">
    <property type="entry name" value="DUF5634"/>
    <property type="match status" value="1"/>
</dbReference>
<protein>
    <recommendedName>
        <fullName evidence="1">GK1464-like domain-containing protein</fullName>
    </recommendedName>
</protein>
<reference evidence="2 3" key="1">
    <citation type="submission" date="2015-09" db="EMBL/GenBank/DDBJ databases">
        <title>Genome sequencing project for genomic taxonomy and phylogenomics of Bacillus-like bacteria.</title>
        <authorList>
            <person name="Liu B."/>
            <person name="Wang J."/>
            <person name="Zhu Y."/>
            <person name="Liu G."/>
            <person name="Chen Q."/>
            <person name="Chen Z."/>
            <person name="Lan J."/>
            <person name="Che J."/>
            <person name="Ge C."/>
            <person name="Shi H."/>
            <person name="Pan Z."/>
            <person name="Liu X."/>
        </authorList>
    </citation>
    <scope>NUCLEOTIDE SEQUENCE [LARGE SCALE GENOMIC DNA]</scope>
    <source>
        <strain evidence="2 3">LMG 18435</strain>
    </source>
</reference>
<dbReference type="SUPFAM" id="SSF143579">
    <property type="entry name" value="GK1464-like"/>
    <property type="match status" value="1"/>
</dbReference>